<evidence type="ECO:0000256" key="1">
    <source>
        <dbReference type="SAM" id="Phobius"/>
    </source>
</evidence>
<protein>
    <submittedName>
        <fullName evidence="2">Glucosyl transferase</fullName>
    </submittedName>
</protein>
<feature type="transmembrane region" description="Helical" evidence="1">
    <location>
        <begin position="314"/>
        <end position="332"/>
    </location>
</feature>
<keyword evidence="2" id="KW-0808">Transferase</keyword>
<organism evidence="2 3">
    <name type="scientific">Vreelandella populi</name>
    <dbReference type="NCBI Taxonomy" id="2498858"/>
    <lineage>
        <taxon>Bacteria</taxon>
        <taxon>Pseudomonadati</taxon>
        <taxon>Pseudomonadota</taxon>
        <taxon>Gammaproteobacteria</taxon>
        <taxon>Oceanospirillales</taxon>
        <taxon>Halomonadaceae</taxon>
        <taxon>Vreelandella</taxon>
    </lineage>
</organism>
<keyword evidence="1" id="KW-0472">Membrane</keyword>
<feature type="transmembrane region" description="Helical" evidence="1">
    <location>
        <begin position="179"/>
        <end position="200"/>
    </location>
</feature>
<feature type="transmembrane region" description="Helical" evidence="1">
    <location>
        <begin position="151"/>
        <end position="167"/>
    </location>
</feature>
<keyword evidence="1" id="KW-1133">Transmembrane helix</keyword>
<feature type="transmembrane region" description="Helical" evidence="1">
    <location>
        <begin position="378"/>
        <end position="395"/>
    </location>
</feature>
<comment type="caution">
    <text evidence="2">The sequence shown here is derived from an EMBL/GenBank/DDBJ whole genome shotgun (WGS) entry which is preliminary data.</text>
</comment>
<dbReference type="EMBL" id="RZHD01000005">
    <property type="protein sequence ID" value="RUR46019.1"/>
    <property type="molecule type" value="Genomic_DNA"/>
</dbReference>
<dbReference type="AlphaFoldDB" id="A0A433LBH3"/>
<sequence>MQHLLNLDKLGTARAISSNNYTAPAIAFTVAFLILFLRRPEALLNAQFWAEDGAIWFSQAFNQGFFSPLFSPQDGYFQTISRLTMGIASLFPLEMAPFVSNLIGLIIRCLPVCFLFTPRMGWVGPKEKVVISVYYLLMPGIWEVHPNITNAHWYLSLYLCMIIAANLPNNLLAKAHDIIVLVIAGLSGPFIVFIAPLYGLKYLAENNYNLIKAMKEFLFTCNFYRKLFNIFFIAICLIQIASIFLFSSGRSPAPLGLTPEVLFNILSARVFLGSFLPPEAIHHVWQMAWLNLFVTLISCGLLSYVLLKGGWRMAIFIGFSALMIGFALAKPMISLDQAQLPILINGNVGGRYFIVTNIVWVACLVFIISRQRVLLKNIFYSLLLCVIAVSSYHSFSVDNLQDFEYQKYVKQYYELPEGETIDIPLNPGGGWSATLIKKKE</sequence>
<accession>A0A433LBH3</accession>
<gene>
    <name evidence="2" type="ORF">ELY37_08450</name>
</gene>
<evidence type="ECO:0000313" key="3">
    <source>
        <dbReference type="Proteomes" id="UP000286912"/>
    </source>
</evidence>
<dbReference type="GO" id="GO:0016740">
    <property type="term" value="F:transferase activity"/>
    <property type="evidence" value="ECO:0007669"/>
    <property type="project" value="UniProtKB-KW"/>
</dbReference>
<dbReference type="Proteomes" id="UP000286912">
    <property type="component" value="Unassembled WGS sequence"/>
</dbReference>
<feature type="transmembrane region" description="Helical" evidence="1">
    <location>
        <begin position="352"/>
        <end position="369"/>
    </location>
</feature>
<dbReference type="RefSeq" id="WP_126949319.1">
    <property type="nucleotide sequence ID" value="NZ_RZHC01000001.1"/>
</dbReference>
<evidence type="ECO:0000313" key="2">
    <source>
        <dbReference type="EMBL" id="RUR46019.1"/>
    </source>
</evidence>
<name>A0A433LBH3_9GAMM</name>
<feature type="transmembrane region" description="Helical" evidence="1">
    <location>
        <begin position="288"/>
        <end position="307"/>
    </location>
</feature>
<keyword evidence="3" id="KW-1185">Reference proteome</keyword>
<feature type="transmembrane region" description="Helical" evidence="1">
    <location>
        <begin position="227"/>
        <end position="245"/>
    </location>
</feature>
<keyword evidence="1" id="KW-0812">Transmembrane</keyword>
<proteinExistence type="predicted"/>
<reference evidence="2 3" key="1">
    <citation type="submission" date="2018-12" db="EMBL/GenBank/DDBJ databases">
        <title>three novel Halomonas strain isolated from plants.</title>
        <authorList>
            <person name="Sun C."/>
        </authorList>
    </citation>
    <scope>NUCLEOTIDE SEQUENCE [LARGE SCALE GENOMIC DNA]</scope>
    <source>
        <strain evidence="2 3">RC</strain>
    </source>
</reference>
<feature type="transmembrane region" description="Helical" evidence="1">
    <location>
        <begin position="21"/>
        <end position="38"/>
    </location>
</feature>
<dbReference type="OrthoDB" id="504286at2"/>